<keyword evidence="1" id="KW-0472">Membrane</keyword>
<dbReference type="Pfam" id="PF07103">
    <property type="entry name" value="DUF1365"/>
    <property type="match status" value="1"/>
</dbReference>
<feature type="transmembrane region" description="Helical" evidence="1">
    <location>
        <begin position="44"/>
        <end position="61"/>
    </location>
</feature>
<dbReference type="PANTHER" id="PTHR33973:SF4">
    <property type="entry name" value="OS07G0153300 PROTEIN"/>
    <property type="match status" value="1"/>
</dbReference>
<protein>
    <recommendedName>
        <fullName evidence="4">DUF1365-domain-containing protein</fullName>
    </recommendedName>
</protein>
<keyword evidence="1" id="KW-0812">Transmembrane</keyword>
<dbReference type="Proteomes" id="UP000256645">
    <property type="component" value="Unassembled WGS sequence"/>
</dbReference>
<name>A0A3D8RAL8_9HELO</name>
<dbReference type="InterPro" id="IPR010775">
    <property type="entry name" value="DUF1365"/>
</dbReference>
<accession>A0A3D8RAL8</accession>
<dbReference type="PANTHER" id="PTHR33973">
    <property type="entry name" value="OS07G0153300 PROTEIN"/>
    <property type="match status" value="1"/>
</dbReference>
<sequence>MNIFTTSATLVLSGILRSVLVGDTILLLADSAVIVILIQWMPSFWTTIAVTTTTFLGMAFYETRAEYLNMEGNVREAKSERLVESKSSSSNPNLGAPHMLLSPSDSATGICPVASFNPLKLSRKASVSLPLVTDNHSRKDFSKGTEPQDKPTLLHGNPIVFPCELRHRRINPFKDQFRHSYLYCGVPVGLHACYSPIICVDLPRDPRSRWPFRRAWFNIRAQDYGIRGGSSMTLAQKLREYLLSEGADPNEWEYAYLLTVPSTNGQLDNPLGFWYLYSAKRELTAIVPELNTSYGERRMWLVRQTLSAKTLSEKRTTSLYSFRGHFGKDIHVSPFMPSTGGYTIDTCDPCASPLNRLDILVTLTKEEGGPLLVTRVTSSEPGLNASTSSIWEKALFLIRWWYVPMATVMTYRILSQAARIYLKAPRYWTRPEPGKTALGKPARAVERTLERSFRLILKSIVESHPAPISVTYLTPGEHSNKSEVFNSLVMSNASLGQLPTSNGSTTLSASEGPLRVDLQIISPIFYSRFFHYRSPLDAFTSELLDDDRTRTLWSSDPILFMSIFNTAGMNASASTEVFYPSGSKRWHWWLLSFLRKAPIATNYPRKIAYESFDGLSSMDIWMLEHRSPREVKDYRRAILRIFIGEWIGGTVWPLNQFSDDLEPFGLSRDAVLRLYDVSIRVAIATGMVEIFRGLTGCNVWIMGAAEWMLAGVNLWACLKSSL</sequence>
<dbReference type="EMBL" id="PDLM01000008">
    <property type="protein sequence ID" value="RDW70958.1"/>
    <property type="molecule type" value="Genomic_DNA"/>
</dbReference>
<evidence type="ECO:0000313" key="2">
    <source>
        <dbReference type="EMBL" id="RDW70958.1"/>
    </source>
</evidence>
<organism evidence="2 3">
    <name type="scientific">Coleophoma cylindrospora</name>
    <dbReference type="NCBI Taxonomy" id="1849047"/>
    <lineage>
        <taxon>Eukaryota</taxon>
        <taxon>Fungi</taxon>
        <taxon>Dikarya</taxon>
        <taxon>Ascomycota</taxon>
        <taxon>Pezizomycotina</taxon>
        <taxon>Leotiomycetes</taxon>
        <taxon>Helotiales</taxon>
        <taxon>Dermateaceae</taxon>
        <taxon>Coleophoma</taxon>
    </lineage>
</organism>
<reference evidence="2 3" key="1">
    <citation type="journal article" date="2018" name="IMA Fungus">
        <title>IMA Genome-F 9: Draft genome sequence of Annulohypoxylon stygium, Aspergillus mulundensis, Berkeleyomyces basicola (syn. Thielaviopsis basicola), Ceratocystis smalleyi, two Cercospora beticola strains, Coleophoma cylindrospora, Fusarium fracticaudum, Phialophora cf. hyalina, and Morchella septimelata.</title>
        <authorList>
            <person name="Wingfield B.D."/>
            <person name="Bills G.F."/>
            <person name="Dong Y."/>
            <person name="Huang W."/>
            <person name="Nel W.J."/>
            <person name="Swalarsk-Parry B.S."/>
            <person name="Vaghefi N."/>
            <person name="Wilken P.M."/>
            <person name="An Z."/>
            <person name="de Beer Z.W."/>
            <person name="De Vos L."/>
            <person name="Chen L."/>
            <person name="Duong T.A."/>
            <person name="Gao Y."/>
            <person name="Hammerbacher A."/>
            <person name="Kikkert J.R."/>
            <person name="Li Y."/>
            <person name="Li H."/>
            <person name="Li K."/>
            <person name="Li Q."/>
            <person name="Liu X."/>
            <person name="Ma X."/>
            <person name="Naidoo K."/>
            <person name="Pethybridge S.J."/>
            <person name="Sun J."/>
            <person name="Steenkamp E.T."/>
            <person name="van der Nest M.A."/>
            <person name="van Wyk S."/>
            <person name="Wingfield M.J."/>
            <person name="Xiong C."/>
            <person name="Yue Q."/>
            <person name="Zhang X."/>
        </authorList>
    </citation>
    <scope>NUCLEOTIDE SEQUENCE [LARGE SCALE GENOMIC DNA]</scope>
    <source>
        <strain evidence="2 3">BP6252</strain>
    </source>
</reference>
<keyword evidence="3" id="KW-1185">Reference proteome</keyword>
<feature type="transmembrane region" description="Helical" evidence="1">
    <location>
        <begin position="20"/>
        <end position="38"/>
    </location>
</feature>
<comment type="caution">
    <text evidence="2">The sequence shown here is derived from an EMBL/GenBank/DDBJ whole genome shotgun (WGS) entry which is preliminary data.</text>
</comment>
<gene>
    <name evidence="2" type="ORF">BP6252_07521</name>
</gene>
<evidence type="ECO:0000313" key="3">
    <source>
        <dbReference type="Proteomes" id="UP000256645"/>
    </source>
</evidence>
<evidence type="ECO:0000256" key="1">
    <source>
        <dbReference type="SAM" id="Phobius"/>
    </source>
</evidence>
<proteinExistence type="predicted"/>
<dbReference type="AlphaFoldDB" id="A0A3D8RAL8"/>
<evidence type="ECO:0008006" key="4">
    <source>
        <dbReference type="Google" id="ProtNLM"/>
    </source>
</evidence>
<dbReference type="OrthoDB" id="3340520at2759"/>
<keyword evidence="1" id="KW-1133">Transmembrane helix</keyword>